<accession>A0ABP9EPH1</accession>
<feature type="region of interest" description="Disordered" evidence="1">
    <location>
        <begin position="21"/>
        <end position="57"/>
    </location>
</feature>
<evidence type="ECO:0000256" key="1">
    <source>
        <dbReference type="SAM" id="MobiDB-lite"/>
    </source>
</evidence>
<proteinExistence type="predicted"/>
<keyword evidence="3" id="KW-1185">Reference proteome</keyword>
<dbReference type="Proteomes" id="UP001500457">
    <property type="component" value="Unassembled WGS sequence"/>
</dbReference>
<protein>
    <submittedName>
        <fullName evidence="2">Uncharacterized protein</fullName>
    </submittedName>
</protein>
<organism evidence="2 3">
    <name type="scientific">Actinomycetospora straminea</name>
    <dbReference type="NCBI Taxonomy" id="663607"/>
    <lineage>
        <taxon>Bacteria</taxon>
        <taxon>Bacillati</taxon>
        <taxon>Actinomycetota</taxon>
        <taxon>Actinomycetes</taxon>
        <taxon>Pseudonocardiales</taxon>
        <taxon>Pseudonocardiaceae</taxon>
        <taxon>Actinomycetospora</taxon>
    </lineage>
</organism>
<reference evidence="3" key="1">
    <citation type="journal article" date="2019" name="Int. J. Syst. Evol. Microbiol.">
        <title>The Global Catalogue of Microorganisms (GCM) 10K type strain sequencing project: providing services to taxonomists for standard genome sequencing and annotation.</title>
        <authorList>
            <consortium name="The Broad Institute Genomics Platform"/>
            <consortium name="The Broad Institute Genome Sequencing Center for Infectious Disease"/>
            <person name="Wu L."/>
            <person name="Ma J."/>
        </authorList>
    </citation>
    <scope>NUCLEOTIDE SEQUENCE [LARGE SCALE GENOMIC DNA]</scope>
    <source>
        <strain evidence="3">JCM 17983</strain>
    </source>
</reference>
<evidence type="ECO:0000313" key="3">
    <source>
        <dbReference type="Proteomes" id="UP001500457"/>
    </source>
</evidence>
<dbReference type="EMBL" id="BAABHQ010000011">
    <property type="protein sequence ID" value="GAA4884122.1"/>
    <property type="molecule type" value="Genomic_DNA"/>
</dbReference>
<feature type="region of interest" description="Disordered" evidence="1">
    <location>
        <begin position="72"/>
        <end position="125"/>
    </location>
</feature>
<name>A0ABP9EPH1_9PSEU</name>
<gene>
    <name evidence="2" type="ORF">GCM10023203_40090</name>
</gene>
<comment type="caution">
    <text evidence="2">The sequence shown here is derived from an EMBL/GenBank/DDBJ whole genome shotgun (WGS) entry which is preliminary data.</text>
</comment>
<sequence>MSSAAWRLRDLAPVDEVVDEVGDGVDDGVGGAVGSGPESGDELRGAGAGSRGAARGSIRACSPVDVYRGERPVAPAVPPALGAPNDSAEAKLSSPARAGTSASRPPAGRVGPERTRKASVRSSGSRIGEDVAAGVWAVDVWAAGVWAAGVWAAGV</sequence>
<evidence type="ECO:0000313" key="2">
    <source>
        <dbReference type="EMBL" id="GAA4884122.1"/>
    </source>
</evidence>